<name>I3C1A6_9FLAO</name>
<organism evidence="1 2">
    <name type="scientific">Galbibacter orientalis DSM 19592</name>
    <dbReference type="NCBI Taxonomy" id="926559"/>
    <lineage>
        <taxon>Bacteria</taxon>
        <taxon>Pseudomonadati</taxon>
        <taxon>Bacteroidota</taxon>
        <taxon>Flavobacteriia</taxon>
        <taxon>Flavobacteriales</taxon>
        <taxon>Flavobacteriaceae</taxon>
        <taxon>Galbibacter</taxon>
    </lineage>
</organism>
<protein>
    <recommendedName>
        <fullName evidence="3">Peptidoglycan binding-like domain-containing protein</fullName>
    </recommendedName>
</protein>
<proteinExistence type="predicted"/>
<dbReference type="eggNOG" id="ENOG50310YH">
    <property type="taxonomic scope" value="Bacteria"/>
</dbReference>
<dbReference type="RefSeq" id="WP_008616273.1">
    <property type="nucleotide sequence ID" value="NZ_JH651380.1"/>
</dbReference>
<dbReference type="SUPFAM" id="SSF53955">
    <property type="entry name" value="Lysozyme-like"/>
    <property type="match status" value="1"/>
</dbReference>
<dbReference type="EMBL" id="JH651380">
    <property type="protein sequence ID" value="EIJ37399.1"/>
    <property type="molecule type" value="Genomic_DNA"/>
</dbReference>
<dbReference type="InterPro" id="IPR023346">
    <property type="entry name" value="Lysozyme-like_dom_sf"/>
</dbReference>
<dbReference type="Proteomes" id="UP000004690">
    <property type="component" value="Unassembled WGS sequence"/>
</dbReference>
<dbReference type="HOGENOM" id="CLU_655186_0_0_10"/>
<evidence type="ECO:0000313" key="2">
    <source>
        <dbReference type="Proteomes" id="UP000004690"/>
    </source>
</evidence>
<dbReference type="STRING" id="926559.JoomaDRAFT_0342"/>
<reference evidence="1 2" key="1">
    <citation type="submission" date="2012-02" db="EMBL/GenBank/DDBJ databases">
        <title>Improved High-Quality Draft genome of Joostella marina DSM 19592.</title>
        <authorList>
            <consortium name="US DOE Joint Genome Institute (JGI-PGF)"/>
            <person name="Lucas S."/>
            <person name="Copeland A."/>
            <person name="Lapidus A."/>
            <person name="Bruce D."/>
            <person name="Goodwin L."/>
            <person name="Pitluck S."/>
            <person name="Peters L."/>
            <person name="Chertkov O."/>
            <person name="Ovchinnikova G."/>
            <person name="Kyrpides N."/>
            <person name="Mavromatis K."/>
            <person name="Detter J.C."/>
            <person name="Han C."/>
            <person name="Land M."/>
            <person name="Hauser L."/>
            <person name="Markowitz V."/>
            <person name="Cheng J.-F."/>
            <person name="Hugenholtz P."/>
            <person name="Woyke T."/>
            <person name="Wu D."/>
            <person name="Tindall B."/>
            <person name="Brambilla E."/>
            <person name="Klenk H.-P."/>
            <person name="Eisen J.A."/>
        </authorList>
    </citation>
    <scope>NUCLEOTIDE SEQUENCE [LARGE SCALE GENOMIC DNA]</scope>
    <source>
        <strain evidence="1 2">DSM 19592</strain>
    </source>
</reference>
<dbReference type="AlphaFoldDB" id="I3C1A6"/>
<dbReference type="OrthoDB" id="4312432at2"/>
<evidence type="ECO:0000313" key="1">
    <source>
        <dbReference type="EMBL" id="EIJ37399.1"/>
    </source>
</evidence>
<keyword evidence="2" id="KW-1185">Reference proteome</keyword>
<evidence type="ECO:0008006" key="3">
    <source>
        <dbReference type="Google" id="ProtNLM"/>
    </source>
</evidence>
<sequence length="419" mass="47275">MRTTHTYQNIDEIFLAELNTSNQVREVQEFLHTKGFDLGGYGVDGKLGRKTKSALYNYFKTQIGGAPIPTPVTPPVTPPSGTSKLDRFITAHGTKTFRNSAEINAFFSQLTGKDFCSWFKDEIGNKGYWGSITFEGRSRHGRSIPRGNFSTHQQNFNRVWNNIPLVFFGIAGNQSINIFQFFALVSIIINETGGKFVPISEIGNLAYMFGTNSGRKRSYNTASGNKSAYELFRDPTFLCAHQQKPYYTQIANTTNSVWRGEIYPSTFPNNPVNAGIISEADFYKFRGRGLIQTTFRSTYSRLLGFIKSYNGNNFTLNTYKTRWQSLSTEAILSGSSNADWDNLFMNTNLEFPCYAIYNFQNRRNNFLSIPANKAKLLQTSTSRSGSGSLFYVGYRVGGSARYGRLLKLRVIQMIEKLVS</sequence>
<gene>
    <name evidence="1" type="ORF">JoomaDRAFT_0342</name>
</gene>
<accession>I3C1A6</accession>